<keyword evidence="3 7" id="KW-0812">Transmembrane</keyword>
<dbReference type="Gene3D" id="1.20.1740.10">
    <property type="entry name" value="Amino acid/polyamine transporter I"/>
    <property type="match status" value="1"/>
</dbReference>
<feature type="transmembrane region" description="Helical" evidence="7">
    <location>
        <begin position="31"/>
        <end position="50"/>
    </location>
</feature>
<keyword evidence="4" id="KW-0029">Amino-acid transport</keyword>
<feature type="transmembrane region" description="Helical" evidence="7">
    <location>
        <begin position="404"/>
        <end position="420"/>
    </location>
</feature>
<feature type="transmembrane region" description="Helical" evidence="7">
    <location>
        <begin position="321"/>
        <end position="339"/>
    </location>
</feature>
<reference evidence="9 10" key="1">
    <citation type="submission" date="2021-02" db="EMBL/GenBank/DDBJ databases">
        <title>Complete genome sequence of Lactococcus lactis strain K_LL004.</title>
        <authorList>
            <person name="Kim H.B."/>
        </authorList>
    </citation>
    <scope>NUCLEOTIDE SEQUENCE [LARGE SCALE GENOMIC DNA]</scope>
    <source>
        <strain evidence="9 10">K_LL004</strain>
    </source>
</reference>
<evidence type="ECO:0000256" key="1">
    <source>
        <dbReference type="ARBA" id="ARBA00004141"/>
    </source>
</evidence>
<evidence type="ECO:0000259" key="8">
    <source>
        <dbReference type="Pfam" id="PF00324"/>
    </source>
</evidence>
<feature type="transmembrane region" description="Helical" evidence="7">
    <location>
        <begin position="108"/>
        <end position="127"/>
    </location>
</feature>
<dbReference type="Proteomes" id="UP000663608">
    <property type="component" value="Chromosome"/>
</dbReference>
<sequence>MLSLGGAIGAGLFAGSGTAIAAAGPSVMLAYILAGLILFVVIYGVGQIVLQQQEKSVGMSGLIAPFVGERLGHFTDWVYWADSMAVMVAEAAAIAQFLHAWWPMVPNWIFVLVVAILALGINLYSVRAFAETEYWLAIAKIAVIILLIILGFWFLMTQILQLGIANGLNQMNTYGGFMPHGMSGVFAAMLMVIYSYGGSEMIALTISEVENPKKAIPKAIRGLMLRIVSFYVIPIFIFLELFSWKFLSTTKASPFVLIFDKFGIPYAAVLVNFVIVLALFSVINSMIYATSRSLYARVQNTQHGLGGYLGKLSKHQAPIRAIAFCAGVLFIGVILSYIFGNRLFSYMAGSISYTVLMTWLMLLIASLVFYYRTKVSLLKKGMAWLTLIVLLIVGYNLVISNPWGITIFAIVVGLISFLSFRKK</sequence>
<feature type="transmembrane region" description="Helical" evidence="7">
    <location>
        <begin position="351"/>
        <end position="370"/>
    </location>
</feature>
<accession>A0AA45KIJ6</accession>
<dbReference type="GO" id="GO:0016020">
    <property type="term" value="C:membrane"/>
    <property type="evidence" value="ECO:0007669"/>
    <property type="project" value="UniProtKB-SubCell"/>
</dbReference>
<feature type="transmembrane region" description="Helical" evidence="7">
    <location>
        <begin position="382"/>
        <end position="398"/>
    </location>
</feature>
<dbReference type="GO" id="GO:0055085">
    <property type="term" value="P:transmembrane transport"/>
    <property type="evidence" value="ECO:0007669"/>
    <property type="project" value="InterPro"/>
</dbReference>
<keyword evidence="6 7" id="KW-0472">Membrane</keyword>
<feature type="domain" description="Amino acid permease/ SLC12A" evidence="8">
    <location>
        <begin position="1"/>
        <end position="403"/>
    </location>
</feature>
<feature type="transmembrane region" description="Helical" evidence="7">
    <location>
        <begin position="223"/>
        <end position="244"/>
    </location>
</feature>
<dbReference type="InterPro" id="IPR004841">
    <property type="entry name" value="AA-permease/SLC12A_dom"/>
</dbReference>
<dbReference type="RefSeq" id="WP_205872508.1">
    <property type="nucleotide sequence ID" value="NZ_CP070872.1"/>
</dbReference>
<dbReference type="KEGG" id="lti:JW886_08575"/>
<feature type="transmembrane region" description="Helical" evidence="7">
    <location>
        <begin position="134"/>
        <end position="156"/>
    </location>
</feature>
<feature type="transmembrane region" description="Helical" evidence="7">
    <location>
        <begin position="264"/>
        <end position="289"/>
    </location>
</feature>
<protein>
    <submittedName>
        <fullName evidence="9">Amino acid permease</fullName>
    </submittedName>
</protein>
<dbReference type="Pfam" id="PF00324">
    <property type="entry name" value="AA_permease"/>
    <property type="match status" value="1"/>
</dbReference>
<evidence type="ECO:0000256" key="3">
    <source>
        <dbReference type="ARBA" id="ARBA00022692"/>
    </source>
</evidence>
<keyword evidence="2" id="KW-0813">Transport</keyword>
<dbReference type="EMBL" id="CP070872">
    <property type="protein sequence ID" value="QSE77671.1"/>
    <property type="molecule type" value="Genomic_DNA"/>
</dbReference>
<dbReference type="PANTHER" id="PTHR43495">
    <property type="entry name" value="GABA PERMEASE"/>
    <property type="match status" value="1"/>
</dbReference>
<keyword evidence="10" id="KW-1185">Reference proteome</keyword>
<evidence type="ECO:0000256" key="5">
    <source>
        <dbReference type="ARBA" id="ARBA00022989"/>
    </source>
</evidence>
<dbReference type="PIRSF" id="PIRSF006060">
    <property type="entry name" value="AA_transporter"/>
    <property type="match status" value="1"/>
</dbReference>
<evidence type="ECO:0000256" key="4">
    <source>
        <dbReference type="ARBA" id="ARBA00022970"/>
    </source>
</evidence>
<feature type="transmembrane region" description="Helical" evidence="7">
    <location>
        <begin position="176"/>
        <end position="197"/>
    </location>
</feature>
<gene>
    <name evidence="9" type="ORF">JW886_08575</name>
</gene>
<name>A0AA45KIJ6_9LACT</name>
<evidence type="ECO:0000313" key="10">
    <source>
        <dbReference type="Proteomes" id="UP000663608"/>
    </source>
</evidence>
<evidence type="ECO:0000256" key="6">
    <source>
        <dbReference type="ARBA" id="ARBA00023136"/>
    </source>
</evidence>
<evidence type="ECO:0000256" key="7">
    <source>
        <dbReference type="SAM" id="Phobius"/>
    </source>
</evidence>
<evidence type="ECO:0000256" key="2">
    <source>
        <dbReference type="ARBA" id="ARBA00022448"/>
    </source>
</evidence>
<keyword evidence="5 7" id="KW-1133">Transmembrane helix</keyword>
<evidence type="ECO:0000313" key="9">
    <source>
        <dbReference type="EMBL" id="QSE77671.1"/>
    </source>
</evidence>
<organism evidence="9 10">
    <name type="scientific">Lactococcus taiwanensis</name>
    <dbReference type="NCBI Taxonomy" id="1151742"/>
    <lineage>
        <taxon>Bacteria</taxon>
        <taxon>Bacillati</taxon>
        <taxon>Bacillota</taxon>
        <taxon>Bacilli</taxon>
        <taxon>Lactobacillales</taxon>
        <taxon>Streptococcaceae</taxon>
        <taxon>Lactococcus</taxon>
    </lineage>
</organism>
<dbReference type="PANTHER" id="PTHR43495:SF5">
    <property type="entry name" value="GAMMA-AMINOBUTYRIC ACID PERMEASE"/>
    <property type="match status" value="1"/>
</dbReference>
<dbReference type="GO" id="GO:0006865">
    <property type="term" value="P:amino acid transport"/>
    <property type="evidence" value="ECO:0007669"/>
    <property type="project" value="UniProtKB-KW"/>
</dbReference>
<dbReference type="AlphaFoldDB" id="A0AA45KIJ6"/>
<comment type="subcellular location">
    <subcellularLocation>
        <location evidence="1">Membrane</location>
        <topology evidence="1">Multi-pass membrane protein</topology>
    </subcellularLocation>
</comment>
<feature type="transmembrane region" description="Helical" evidence="7">
    <location>
        <begin position="77"/>
        <end position="102"/>
    </location>
</feature>
<proteinExistence type="predicted"/>